<gene>
    <name evidence="2" type="ORF">IPOD504_LOCUS5366</name>
</gene>
<reference evidence="2" key="1">
    <citation type="submission" date="2022-03" db="EMBL/GenBank/DDBJ databases">
        <authorList>
            <person name="Martin H S."/>
        </authorList>
    </citation>
    <scope>NUCLEOTIDE SEQUENCE</scope>
</reference>
<feature type="signal peptide" evidence="1">
    <location>
        <begin position="1"/>
        <end position="21"/>
    </location>
</feature>
<evidence type="ECO:0000313" key="2">
    <source>
        <dbReference type="EMBL" id="CAH2046103.1"/>
    </source>
</evidence>
<feature type="non-terminal residue" evidence="2">
    <location>
        <position position="96"/>
    </location>
</feature>
<accession>A0ABN8I548</accession>
<keyword evidence="3" id="KW-1185">Reference proteome</keyword>
<evidence type="ECO:0000256" key="1">
    <source>
        <dbReference type="SAM" id="SignalP"/>
    </source>
</evidence>
<name>A0ABN8I548_9NEOP</name>
<organism evidence="2 3">
    <name type="scientific">Iphiclides podalirius</name>
    <name type="common">scarce swallowtail</name>
    <dbReference type="NCBI Taxonomy" id="110791"/>
    <lineage>
        <taxon>Eukaryota</taxon>
        <taxon>Metazoa</taxon>
        <taxon>Ecdysozoa</taxon>
        <taxon>Arthropoda</taxon>
        <taxon>Hexapoda</taxon>
        <taxon>Insecta</taxon>
        <taxon>Pterygota</taxon>
        <taxon>Neoptera</taxon>
        <taxon>Endopterygota</taxon>
        <taxon>Lepidoptera</taxon>
        <taxon>Glossata</taxon>
        <taxon>Ditrysia</taxon>
        <taxon>Papilionoidea</taxon>
        <taxon>Papilionidae</taxon>
        <taxon>Papilioninae</taxon>
        <taxon>Iphiclides</taxon>
    </lineage>
</organism>
<keyword evidence="1" id="KW-0732">Signal</keyword>
<protein>
    <submittedName>
        <fullName evidence="2">Uncharacterized protein</fullName>
    </submittedName>
</protein>
<dbReference type="Proteomes" id="UP000837857">
    <property type="component" value="Chromosome 16"/>
</dbReference>
<evidence type="ECO:0000313" key="3">
    <source>
        <dbReference type="Proteomes" id="UP000837857"/>
    </source>
</evidence>
<proteinExistence type="predicted"/>
<feature type="chain" id="PRO_5045351266" evidence="1">
    <location>
        <begin position="22"/>
        <end position="96"/>
    </location>
</feature>
<sequence length="96" mass="10959">MGPRTSRGLGAWAWMAVLALGRSTAYTDTEEFLSDLDKPGGGLQESRDSLQLVLSGLHPDKYRNPGHHSIWVVNWCRWVEGRTKISFQWSFWLKLV</sequence>
<dbReference type="EMBL" id="OW152828">
    <property type="protein sequence ID" value="CAH2046103.1"/>
    <property type="molecule type" value="Genomic_DNA"/>
</dbReference>